<evidence type="ECO:0000313" key="3">
    <source>
        <dbReference type="Proteomes" id="UP000256988"/>
    </source>
</evidence>
<gene>
    <name evidence="2" type="ORF">DFO60_1470</name>
</gene>
<organism evidence="2 3">
    <name type="scientific">Ectopseudomonas oleovorans</name>
    <name type="common">Pseudomonas oleovorans</name>
    <dbReference type="NCBI Taxonomy" id="301"/>
    <lineage>
        <taxon>Bacteria</taxon>
        <taxon>Pseudomonadati</taxon>
        <taxon>Pseudomonadota</taxon>
        <taxon>Gammaproteobacteria</taxon>
        <taxon>Pseudomonadales</taxon>
        <taxon>Pseudomonadaceae</taxon>
        <taxon>Ectopseudomonas</taxon>
    </lineage>
</organism>
<feature type="compositionally biased region" description="Polar residues" evidence="1">
    <location>
        <begin position="30"/>
        <end position="44"/>
    </location>
</feature>
<feature type="region of interest" description="Disordered" evidence="1">
    <location>
        <begin position="30"/>
        <end position="49"/>
    </location>
</feature>
<evidence type="ECO:0000256" key="1">
    <source>
        <dbReference type="SAM" id="MobiDB-lite"/>
    </source>
</evidence>
<accession>A0A3D9EV09</accession>
<dbReference type="AlphaFoldDB" id="A0A3D9EV09"/>
<reference evidence="2 3" key="1">
    <citation type="submission" date="2018-07" db="EMBL/GenBank/DDBJ databases">
        <title>Genome sequencing of rice bacterial endophytes.</title>
        <authorList>
            <person name="Venturi V."/>
        </authorList>
    </citation>
    <scope>NUCLEOTIDE SEQUENCE [LARGE SCALE GENOMIC DNA]</scope>
    <source>
        <strain evidence="2 3">AG1002</strain>
    </source>
</reference>
<protein>
    <recommendedName>
        <fullName evidence="4">Replication protein P</fullName>
    </recommendedName>
</protein>
<comment type="caution">
    <text evidence="2">The sequence shown here is derived from an EMBL/GenBank/DDBJ whole genome shotgun (WGS) entry which is preliminary data.</text>
</comment>
<proteinExistence type="predicted"/>
<sequence>MHKPTPDVMPQQKPFRTAQRVVNLAAVATSQLQNRSAKPSSADASSEPKRVDPLRMELLEQLWITMVETYGHRWTANFGVTPKPDHAWAKHLTGISGRQLANGLAALSSLENDGWPPSAPQFRAMCLNVPGLPTEEEAWDQALRGEYGHDAVRVAAKLTGTYDLRTARPDNKGLRKTFARNYAVVRARAVMGKPLEDTIPLGIEHEHKSPMQVQFAHSHQQARDLMQAQGIPNDPAQARAMLLAKMRIRRDNHA</sequence>
<dbReference type="EMBL" id="QRDL01000002">
    <property type="protein sequence ID" value="RED06964.1"/>
    <property type="molecule type" value="Genomic_DNA"/>
</dbReference>
<evidence type="ECO:0008006" key="4">
    <source>
        <dbReference type="Google" id="ProtNLM"/>
    </source>
</evidence>
<dbReference type="Proteomes" id="UP000256988">
    <property type="component" value="Unassembled WGS sequence"/>
</dbReference>
<evidence type="ECO:0000313" key="2">
    <source>
        <dbReference type="EMBL" id="RED06964.1"/>
    </source>
</evidence>
<name>A0A3D9EV09_ECTOL</name>